<dbReference type="Proteomes" id="UP001527925">
    <property type="component" value="Unassembled WGS sequence"/>
</dbReference>
<dbReference type="InterPro" id="IPR029058">
    <property type="entry name" value="AB_hydrolase_fold"/>
</dbReference>
<dbReference type="Pfam" id="PF00561">
    <property type="entry name" value="Abhydrolase_1"/>
    <property type="match status" value="1"/>
</dbReference>
<evidence type="ECO:0000256" key="3">
    <source>
        <dbReference type="SAM" id="MobiDB-lite"/>
    </source>
</evidence>
<dbReference type="PRINTS" id="PR00111">
    <property type="entry name" value="ABHYDROLASE"/>
</dbReference>
<dbReference type="SUPFAM" id="SSF53474">
    <property type="entry name" value="alpha/beta-Hydrolases"/>
    <property type="match status" value="1"/>
</dbReference>
<evidence type="ECO:0000259" key="4">
    <source>
        <dbReference type="Pfam" id="PF00561"/>
    </source>
</evidence>
<feature type="domain" description="AB hydrolase-1" evidence="4">
    <location>
        <begin position="32"/>
        <end position="140"/>
    </location>
</feature>
<proteinExistence type="inferred from homology"/>
<evidence type="ECO:0000313" key="5">
    <source>
        <dbReference type="EMBL" id="KAL2915832.1"/>
    </source>
</evidence>
<name>A0ABR4N8H6_9FUNG</name>
<dbReference type="Gene3D" id="3.40.50.1820">
    <property type="entry name" value="alpha/beta hydrolase"/>
    <property type="match status" value="1"/>
</dbReference>
<gene>
    <name evidence="5" type="primary">SERHL2_3</name>
    <name evidence="5" type="ORF">HK105_204533</name>
</gene>
<dbReference type="PANTHER" id="PTHR43798">
    <property type="entry name" value="MONOACYLGLYCEROL LIPASE"/>
    <property type="match status" value="1"/>
</dbReference>
<feature type="region of interest" description="Disordered" evidence="3">
    <location>
        <begin position="305"/>
        <end position="324"/>
    </location>
</feature>
<keyword evidence="2" id="KW-0378">Hydrolase</keyword>
<dbReference type="EMBL" id="JADGIZ020000020">
    <property type="protein sequence ID" value="KAL2915832.1"/>
    <property type="molecule type" value="Genomic_DNA"/>
</dbReference>
<dbReference type="PANTHER" id="PTHR43798:SF14">
    <property type="entry name" value="SERINE HYDROLASE-LIKE PROTEIN DDB_G0286239"/>
    <property type="match status" value="1"/>
</dbReference>
<protein>
    <submittedName>
        <fullName evidence="5">Serine hydrolase-like protein 2</fullName>
    </submittedName>
</protein>
<evidence type="ECO:0000256" key="1">
    <source>
        <dbReference type="ARBA" id="ARBA00008645"/>
    </source>
</evidence>
<evidence type="ECO:0000313" key="6">
    <source>
        <dbReference type="Proteomes" id="UP001527925"/>
    </source>
</evidence>
<reference evidence="5 6" key="1">
    <citation type="submission" date="2023-09" db="EMBL/GenBank/DDBJ databases">
        <title>Pangenome analysis of Batrachochytrium dendrobatidis and related Chytrids.</title>
        <authorList>
            <person name="Yacoub M.N."/>
            <person name="Stajich J.E."/>
            <person name="James T.Y."/>
        </authorList>
    </citation>
    <scope>NUCLEOTIDE SEQUENCE [LARGE SCALE GENOMIC DNA]</scope>
    <source>
        <strain evidence="5 6">JEL0888</strain>
    </source>
</reference>
<sequence>MDFEFNGDELEFRTPAGLRIAGRHWGFSDGFPLLALHGWLDNCATWEELIPLWLGKHGVRFNMVAIDFAGHGRSEHRHPQAPYSKILDIEDSISVADALGWERFALIGHSMGGVNSMYIACMYPSRVEHAVIIEAIAPLFTEDEPGIARMVASRREHKAYFSRKNPEASKRVFKSLEDAAVSRANGTHQLSLRASRLLVARGTRPVAPGSTDLVWSSDQRLILPDPFPTAKSFVLELLSHAQAPILTIMADHDFPPTYGSPKIRKILGPKHEAKLMQGMPSHHLHMEAETIDAVAAVIAEFWKKQPSTSARNGGPSEEDIRAKL</sequence>
<comment type="caution">
    <text evidence="5">The sequence shown here is derived from an EMBL/GenBank/DDBJ whole genome shotgun (WGS) entry which is preliminary data.</text>
</comment>
<dbReference type="InterPro" id="IPR050266">
    <property type="entry name" value="AB_hydrolase_sf"/>
</dbReference>
<dbReference type="InterPro" id="IPR000073">
    <property type="entry name" value="AB_hydrolase_1"/>
</dbReference>
<comment type="similarity">
    <text evidence="1">Belongs to the AB hydrolase superfamily.</text>
</comment>
<accession>A0ABR4N8H6</accession>
<organism evidence="5 6">
    <name type="scientific">Polyrhizophydium stewartii</name>
    <dbReference type="NCBI Taxonomy" id="2732419"/>
    <lineage>
        <taxon>Eukaryota</taxon>
        <taxon>Fungi</taxon>
        <taxon>Fungi incertae sedis</taxon>
        <taxon>Chytridiomycota</taxon>
        <taxon>Chytridiomycota incertae sedis</taxon>
        <taxon>Chytridiomycetes</taxon>
        <taxon>Rhizophydiales</taxon>
        <taxon>Rhizophydiales incertae sedis</taxon>
        <taxon>Polyrhizophydium</taxon>
    </lineage>
</organism>
<keyword evidence="6" id="KW-1185">Reference proteome</keyword>
<evidence type="ECO:0000256" key="2">
    <source>
        <dbReference type="ARBA" id="ARBA00022801"/>
    </source>
</evidence>